<dbReference type="OrthoDB" id="3194584at2759"/>
<sequence>MHRESGLETCSADGSDGCRPEDCMIGLSTPSRSPTPPTEVVHHQPGKHVFTDGDKAYFVRFLKWWIQKNPESDIYSNRGKIVESLSENVPSHSIGSWGNYWRRQEETIHKIVAKANRKERRCPSDDEMPSSNNPTIATLGHADDLASAKLDEPFNRAERHALAKRILLEGSYIAWKDLPKDQQWYGIDPDNKLPSQSELAWSTRFGRDEMGQKKIERLVEKHITKQARMSGTQVAEGDTEFANAPHSLNQSNGLDESLEAEAHQDALPSTLAIADGPSEKRVAPQSDPGPSPPAKKIRIEMEEGGPESI</sequence>
<proteinExistence type="predicted"/>
<protein>
    <submittedName>
        <fullName evidence="2">Uncharacterized protein</fullName>
    </submittedName>
</protein>
<name>A0A4Y7PPP7_9AGAM</name>
<organism evidence="2 3">
    <name type="scientific">Rickenella mellea</name>
    <dbReference type="NCBI Taxonomy" id="50990"/>
    <lineage>
        <taxon>Eukaryota</taxon>
        <taxon>Fungi</taxon>
        <taxon>Dikarya</taxon>
        <taxon>Basidiomycota</taxon>
        <taxon>Agaricomycotina</taxon>
        <taxon>Agaricomycetes</taxon>
        <taxon>Hymenochaetales</taxon>
        <taxon>Rickenellaceae</taxon>
        <taxon>Rickenella</taxon>
    </lineage>
</organism>
<accession>A0A4Y7PPP7</accession>
<dbReference type="AlphaFoldDB" id="A0A4Y7PPP7"/>
<dbReference type="VEuPathDB" id="FungiDB:BD410DRAFT_584345"/>
<reference evidence="2 3" key="1">
    <citation type="submission" date="2018-06" db="EMBL/GenBank/DDBJ databases">
        <title>A transcriptomic atlas of mushroom development highlights an independent origin of complex multicellularity.</title>
        <authorList>
            <consortium name="DOE Joint Genome Institute"/>
            <person name="Krizsan K."/>
            <person name="Almasi E."/>
            <person name="Merenyi Z."/>
            <person name="Sahu N."/>
            <person name="Viragh M."/>
            <person name="Koszo T."/>
            <person name="Mondo S."/>
            <person name="Kiss B."/>
            <person name="Balint B."/>
            <person name="Kues U."/>
            <person name="Barry K."/>
            <person name="Hegedus J.C."/>
            <person name="Henrissat B."/>
            <person name="Johnson J."/>
            <person name="Lipzen A."/>
            <person name="Ohm R."/>
            <person name="Nagy I."/>
            <person name="Pangilinan J."/>
            <person name="Yan J."/>
            <person name="Xiong Y."/>
            <person name="Grigoriev I.V."/>
            <person name="Hibbett D.S."/>
            <person name="Nagy L.G."/>
        </authorList>
    </citation>
    <scope>NUCLEOTIDE SEQUENCE [LARGE SCALE GENOMIC DNA]</scope>
    <source>
        <strain evidence="2 3">SZMC22713</strain>
    </source>
</reference>
<evidence type="ECO:0000256" key="1">
    <source>
        <dbReference type="SAM" id="MobiDB-lite"/>
    </source>
</evidence>
<gene>
    <name evidence="2" type="ORF">BD410DRAFT_584345</name>
</gene>
<dbReference type="Proteomes" id="UP000294933">
    <property type="component" value="Unassembled WGS sequence"/>
</dbReference>
<keyword evidence="3" id="KW-1185">Reference proteome</keyword>
<evidence type="ECO:0000313" key="3">
    <source>
        <dbReference type="Proteomes" id="UP000294933"/>
    </source>
</evidence>
<feature type="region of interest" description="Disordered" evidence="1">
    <location>
        <begin position="243"/>
        <end position="309"/>
    </location>
</feature>
<evidence type="ECO:0000313" key="2">
    <source>
        <dbReference type="EMBL" id="TDL17098.1"/>
    </source>
</evidence>
<dbReference type="EMBL" id="ML170228">
    <property type="protein sequence ID" value="TDL17098.1"/>
    <property type="molecule type" value="Genomic_DNA"/>
</dbReference>
<dbReference type="STRING" id="50990.A0A4Y7PPP7"/>